<comment type="caution">
    <text evidence="1">The sequence shown here is derived from an EMBL/GenBank/DDBJ whole genome shotgun (WGS) entry which is preliminary data.</text>
</comment>
<dbReference type="Pfam" id="PF07963">
    <property type="entry name" value="N_methyl"/>
    <property type="match status" value="1"/>
</dbReference>
<dbReference type="EMBL" id="JACHVB010000063">
    <property type="protein sequence ID" value="MBC2596154.1"/>
    <property type="molecule type" value="Genomic_DNA"/>
</dbReference>
<keyword evidence="2" id="KW-1185">Reference proteome</keyword>
<evidence type="ECO:0000313" key="2">
    <source>
        <dbReference type="Proteomes" id="UP000546464"/>
    </source>
</evidence>
<dbReference type="NCBIfam" id="TIGR02532">
    <property type="entry name" value="IV_pilin_GFxxxE"/>
    <property type="match status" value="1"/>
</dbReference>
<gene>
    <name evidence="1" type="ORF">H5P28_17945</name>
</gene>
<dbReference type="Proteomes" id="UP000546464">
    <property type="component" value="Unassembled WGS sequence"/>
</dbReference>
<dbReference type="AlphaFoldDB" id="A0A842HKF2"/>
<evidence type="ECO:0000313" key="1">
    <source>
        <dbReference type="EMBL" id="MBC2596154.1"/>
    </source>
</evidence>
<reference evidence="1 2" key="1">
    <citation type="submission" date="2020-07" db="EMBL/GenBank/DDBJ databases">
        <authorList>
            <person name="Feng X."/>
        </authorList>
    </citation>
    <scope>NUCLEOTIDE SEQUENCE [LARGE SCALE GENOMIC DNA]</scope>
    <source>
        <strain evidence="1 2">JCM31066</strain>
    </source>
</reference>
<organism evidence="1 2">
    <name type="scientific">Ruficoccus amylovorans</name>
    <dbReference type="NCBI Taxonomy" id="1804625"/>
    <lineage>
        <taxon>Bacteria</taxon>
        <taxon>Pseudomonadati</taxon>
        <taxon>Verrucomicrobiota</taxon>
        <taxon>Opitutia</taxon>
        <taxon>Puniceicoccales</taxon>
        <taxon>Cerasicoccaceae</taxon>
        <taxon>Ruficoccus</taxon>
    </lineage>
</organism>
<accession>A0A842HKF2</accession>
<dbReference type="RefSeq" id="WP_185677072.1">
    <property type="nucleotide sequence ID" value="NZ_JACHVB010000063.1"/>
</dbReference>
<dbReference type="InterPro" id="IPR012902">
    <property type="entry name" value="N_methyl_site"/>
</dbReference>
<sequence length="177" mass="19771">MFSKATPSFPRRAGFTLAEVVVATVLLGLAATVLGRTVSDAMRAYSMTRLSNPYSYALRHVRQEIMEIPSREQLEEGGTIEVYVPNPGGSDKSETTIAVSARWEAEIYPTRLLNVYVVELDISFEAEGEAESFQRRITAYRPNWADAEENSTLLQAKEKEFELRLAARGITESEDDS</sequence>
<name>A0A842HKF2_9BACT</name>
<protein>
    <submittedName>
        <fullName evidence="1">Prepilin-type N-terminal cleavage/methylation domain-containing protein</fullName>
    </submittedName>
</protein>
<proteinExistence type="predicted"/>